<proteinExistence type="inferred from homology"/>
<dbReference type="InterPro" id="IPR029045">
    <property type="entry name" value="ClpP/crotonase-like_dom_sf"/>
</dbReference>
<reference evidence="2 3" key="1">
    <citation type="submission" date="2019-03" db="EMBL/GenBank/DDBJ databases">
        <title>Ramlibacter sp. 18x22-1, whole genome shotgun sequence.</title>
        <authorList>
            <person name="Zhang X."/>
            <person name="Feng G."/>
            <person name="Zhu H."/>
        </authorList>
    </citation>
    <scope>NUCLEOTIDE SEQUENCE [LARGE SCALE GENOMIC DNA]</scope>
    <source>
        <strain evidence="2 3">18x22-1</strain>
    </source>
</reference>
<dbReference type="OrthoDB" id="9807606at2"/>
<dbReference type="GO" id="GO:0003824">
    <property type="term" value="F:catalytic activity"/>
    <property type="evidence" value="ECO:0007669"/>
    <property type="project" value="UniProtKB-ARBA"/>
</dbReference>
<protein>
    <submittedName>
        <fullName evidence="2">Crotonase</fullName>
    </submittedName>
</protein>
<gene>
    <name evidence="2" type="ORF">EZ216_00380</name>
</gene>
<dbReference type="CDD" id="cd06558">
    <property type="entry name" value="crotonase-like"/>
    <property type="match status" value="1"/>
</dbReference>
<dbReference type="Proteomes" id="UP000297839">
    <property type="component" value="Unassembled WGS sequence"/>
</dbReference>
<name>A0A4Z0CBF2_9BURK</name>
<dbReference type="InterPro" id="IPR001753">
    <property type="entry name" value="Enoyl-CoA_hydra/iso"/>
</dbReference>
<dbReference type="PANTHER" id="PTHR43802:SF1">
    <property type="entry name" value="IP11341P-RELATED"/>
    <property type="match status" value="1"/>
</dbReference>
<evidence type="ECO:0000313" key="2">
    <source>
        <dbReference type="EMBL" id="TFZ08986.1"/>
    </source>
</evidence>
<dbReference type="EMBL" id="SMLK01000001">
    <property type="protein sequence ID" value="TFZ08986.1"/>
    <property type="molecule type" value="Genomic_DNA"/>
</dbReference>
<dbReference type="SUPFAM" id="SSF52096">
    <property type="entry name" value="ClpP/crotonase"/>
    <property type="match status" value="1"/>
</dbReference>
<evidence type="ECO:0000256" key="1">
    <source>
        <dbReference type="ARBA" id="ARBA00005254"/>
    </source>
</evidence>
<comment type="caution">
    <text evidence="2">The sequence shown here is derived from an EMBL/GenBank/DDBJ whole genome shotgun (WGS) entry which is preliminary data.</text>
</comment>
<evidence type="ECO:0000313" key="3">
    <source>
        <dbReference type="Proteomes" id="UP000297839"/>
    </source>
</evidence>
<dbReference type="AlphaFoldDB" id="A0A4Z0CBF2"/>
<dbReference type="Gene3D" id="3.90.226.10">
    <property type="entry name" value="2-enoyl-CoA Hydratase, Chain A, domain 1"/>
    <property type="match status" value="1"/>
</dbReference>
<organism evidence="2 3">
    <name type="scientific">Ramlibacter humi</name>
    <dbReference type="NCBI Taxonomy" id="2530451"/>
    <lineage>
        <taxon>Bacteria</taxon>
        <taxon>Pseudomonadati</taxon>
        <taxon>Pseudomonadota</taxon>
        <taxon>Betaproteobacteria</taxon>
        <taxon>Burkholderiales</taxon>
        <taxon>Comamonadaceae</taxon>
        <taxon>Ramlibacter</taxon>
    </lineage>
</organism>
<dbReference type="PANTHER" id="PTHR43802">
    <property type="entry name" value="ENOYL-COA HYDRATASE"/>
    <property type="match status" value="1"/>
</dbReference>
<dbReference type="Pfam" id="PF00378">
    <property type="entry name" value="ECH_1"/>
    <property type="match status" value="1"/>
</dbReference>
<keyword evidence="3" id="KW-1185">Reference proteome</keyword>
<accession>A0A4Z0CBF2</accession>
<sequence length="236" mass="24706">MSPSPLLTDLNEGVLTLTLNRPGKLNAIDNDLAQALLAAIEAAGGNRDVRALRVRGNGRAFCAGRDVGAAPTERDLVLVQAVATALVQLDKPVLFAVHGWTIGAGLEWMLDADIVVAASSARFKLPEASLGVFVTGGLSATLAAYAGLGRAKALTLLGGEFTAGEARAWGLVWQVVAPEELEAISLQTARRLASLQPAVARQFKRVLNQVGLAHFDRAIELENQAQRTLGGEPGTA</sequence>
<comment type="similarity">
    <text evidence="1">Belongs to the enoyl-CoA hydratase/isomerase family.</text>
</comment>